<keyword evidence="4" id="KW-1185">Reference proteome</keyword>
<evidence type="ECO:0000313" key="3">
    <source>
        <dbReference type="EMBL" id="MBB5693937.1"/>
    </source>
</evidence>
<evidence type="ECO:0000256" key="2">
    <source>
        <dbReference type="SAM" id="Phobius"/>
    </source>
</evidence>
<dbReference type="SUPFAM" id="SSF52266">
    <property type="entry name" value="SGNH hydrolase"/>
    <property type="match status" value="1"/>
</dbReference>
<feature type="region of interest" description="Disordered" evidence="1">
    <location>
        <begin position="1"/>
        <end position="25"/>
    </location>
</feature>
<comment type="caution">
    <text evidence="3">The sequence shown here is derived from an EMBL/GenBank/DDBJ whole genome shotgun (WGS) entry which is preliminary data.</text>
</comment>
<proteinExistence type="predicted"/>
<gene>
    <name evidence="3" type="ORF">FHS87_001974</name>
</gene>
<protein>
    <submittedName>
        <fullName evidence="3">Uncharacterized protein</fullName>
    </submittedName>
</protein>
<reference evidence="3 4" key="1">
    <citation type="submission" date="2020-08" db="EMBL/GenBank/DDBJ databases">
        <title>Genomic Encyclopedia of Type Strains, Phase IV (KMG-IV): sequencing the most valuable type-strain genomes for metagenomic binning, comparative biology and taxonomic classification.</title>
        <authorList>
            <person name="Goeker M."/>
        </authorList>
    </citation>
    <scope>NUCLEOTIDE SEQUENCE [LARGE SCALE GENOMIC DNA]</scope>
    <source>
        <strain evidence="3 4">DSM 25622</strain>
    </source>
</reference>
<dbReference type="RefSeq" id="WP_184516997.1">
    <property type="nucleotide sequence ID" value="NZ_JACIJD010000007.1"/>
</dbReference>
<keyword evidence="2" id="KW-0472">Membrane</keyword>
<feature type="compositionally biased region" description="Basic and acidic residues" evidence="1">
    <location>
        <begin position="1"/>
        <end position="10"/>
    </location>
</feature>
<sequence length="357" mass="39083">MSAPASERRVAPGRAGSGGGGKGDAPRAEIKPRYIWTMLGSLAGSFLLFYLFLFGLSATDNLPPPSFANSICVDEKLAFHRENPDRRPNLLVIGSSVAWRHFDGDVVAQETPAAIPLNGGFCGLTANQSAYAGNWLLQHYSGVREVLLIASPEDFKACTKFRTEVFDARDADAYVFGKASPWPYYIKYFSPGSLLRNAMTVAKQRSGENAVDPLVFDRYGSGPVRMTGDRDTLLYGAVERLDQTCFEALGQMAAKMKQEGRRLMVASTPMHPEWRALYDADGAVLRQFSTRIRQAIEPFGGEYWDAASAGLIGEEGFYDGIHLRWSAVAPFSAALAQQFQFGRAPVSVAAQNSDRKL</sequence>
<accession>A0A840YC53</accession>
<evidence type="ECO:0000313" key="4">
    <source>
        <dbReference type="Proteomes" id="UP000580654"/>
    </source>
</evidence>
<keyword evidence="2" id="KW-0812">Transmembrane</keyword>
<evidence type="ECO:0000256" key="1">
    <source>
        <dbReference type="SAM" id="MobiDB-lite"/>
    </source>
</evidence>
<organism evidence="3 4">
    <name type="scientific">Muricoccus pecuniae</name>
    <dbReference type="NCBI Taxonomy" id="693023"/>
    <lineage>
        <taxon>Bacteria</taxon>
        <taxon>Pseudomonadati</taxon>
        <taxon>Pseudomonadota</taxon>
        <taxon>Alphaproteobacteria</taxon>
        <taxon>Acetobacterales</taxon>
        <taxon>Roseomonadaceae</taxon>
        <taxon>Muricoccus</taxon>
    </lineage>
</organism>
<keyword evidence="2" id="KW-1133">Transmembrane helix</keyword>
<feature type="transmembrane region" description="Helical" evidence="2">
    <location>
        <begin position="34"/>
        <end position="56"/>
    </location>
</feature>
<dbReference type="Proteomes" id="UP000580654">
    <property type="component" value="Unassembled WGS sequence"/>
</dbReference>
<dbReference type="AlphaFoldDB" id="A0A840YC53"/>
<dbReference type="EMBL" id="JACIJD010000007">
    <property type="protein sequence ID" value="MBB5693937.1"/>
    <property type="molecule type" value="Genomic_DNA"/>
</dbReference>
<name>A0A840YC53_9PROT</name>